<feature type="transmembrane region" description="Helical" evidence="5">
    <location>
        <begin position="440"/>
        <end position="463"/>
    </location>
</feature>
<comment type="subcellular location">
    <subcellularLocation>
        <location evidence="1">Membrane</location>
        <topology evidence="1">Multi-pass membrane protein</topology>
    </subcellularLocation>
</comment>
<feature type="non-terminal residue" evidence="7">
    <location>
        <position position="1"/>
    </location>
</feature>
<evidence type="ECO:0000256" key="4">
    <source>
        <dbReference type="ARBA" id="ARBA00023136"/>
    </source>
</evidence>
<feature type="domain" description="Major facilitator superfamily (MFS) profile" evidence="6">
    <location>
        <begin position="47"/>
        <end position="495"/>
    </location>
</feature>
<dbReference type="InterPro" id="IPR036259">
    <property type="entry name" value="MFS_trans_sf"/>
</dbReference>
<dbReference type="PROSITE" id="PS00216">
    <property type="entry name" value="SUGAR_TRANSPORT_1"/>
    <property type="match status" value="1"/>
</dbReference>
<gene>
    <name evidence="7" type="ORF">METZ01_LOCUS25181</name>
</gene>
<dbReference type="InterPro" id="IPR011701">
    <property type="entry name" value="MFS"/>
</dbReference>
<feature type="transmembrane region" description="Helical" evidence="5">
    <location>
        <begin position="397"/>
        <end position="419"/>
    </location>
</feature>
<feature type="transmembrane region" description="Helical" evidence="5">
    <location>
        <begin position="368"/>
        <end position="385"/>
    </location>
</feature>
<dbReference type="SUPFAM" id="SSF103473">
    <property type="entry name" value="MFS general substrate transporter"/>
    <property type="match status" value="2"/>
</dbReference>
<dbReference type="Gene3D" id="1.20.1250.20">
    <property type="entry name" value="MFS general substrate transporter like domains"/>
    <property type="match status" value="2"/>
</dbReference>
<evidence type="ECO:0000259" key="6">
    <source>
        <dbReference type="PROSITE" id="PS50850"/>
    </source>
</evidence>
<feature type="transmembrane region" description="Helical" evidence="5">
    <location>
        <begin position="335"/>
        <end position="356"/>
    </location>
</feature>
<evidence type="ECO:0000256" key="1">
    <source>
        <dbReference type="ARBA" id="ARBA00004141"/>
    </source>
</evidence>
<dbReference type="GO" id="GO:0016020">
    <property type="term" value="C:membrane"/>
    <property type="evidence" value="ECO:0007669"/>
    <property type="project" value="UniProtKB-SubCell"/>
</dbReference>
<feature type="transmembrane region" description="Helical" evidence="5">
    <location>
        <begin position="84"/>
        <end position="102"/>
    </location>
</feature>
<feature type="transmembrane region" description="Helical" evidence="5">
    <location>
        <begin position="302"/>
        <end position="323"/>
    </location>
</feature>
<feature type="transmembrane region" description="Helical" evidence="5">
    <location>
        <begin position="234"/>
        <end position="253"/>
    </location>
</feature>
<dbReference type="PANTHER" id="PTHR42718">
    <property type="entry name" value="MAJOR FACILITATOR SUPERFAMILY MULTIDRUG TRANSPORTER MFSC"/>
    <property type="match status" value="1"/>
</dbReference>
<organism evidence="7">
    <name type="scientific">marine metagenome</name>
    <dbReference type="NCBI Taxonomy" id="408172"/>
    <lineage>
        <taxon>unclassified sequences</taxon>
        <taxon>metagenomes</taxon>
        <taxon>ecological metagenomes</taxon>
    </lineage>
</organism>
<feature type="transmembrane region" description="Helical" evidence="5">
    <location>
        <begin position="44"/>
        <end position="64"/>
    </location>
</feature>
<dbReference type="GO" id="GO:0022857">
    <property type="term" value="F:transmembrane transporter activity"/>
    <property type="evidence" value="ECO:0007669"/>
    <property type="project" value="InterPro"/>
</dbReference>
<feature type="transmembrane region" description="Helical" evidence="5">
    <location>
        <begin position="469"/>
        <end position="488"/>
    </location>
</feature>
<dbReference type="PANTHER" id="PTHR42718:SF48">
    <property type="entry name" value="CONSERVED TWO-DOMAIN MEMBRANE PROTEIN-RELATED"/>
    <property type="match status" value="1"/>
</dbReference>
<feature type="transmembrane region" description="Helical" evidence="5">
    <location>
        <begin position="114"/>
        <end position="137"/>
    </location>
</feature>
<evidence type="ECO:0000256" key="5">
    <source>
        <dbReference type="SAM" id="Phobius"/>
    </source>
</evidence>
<proteinExistence type="predicted"/>
<reference evidence="7" key="1">
    <citation type="submission" date="2018-05" db="EMBL/GenBank/DDBJ databases">
        <authorList>
            <person name="Lanie J.A."/>
            <person name="Ng W.-L."/>
            <person name="Kazmierczak K.M."/>
            <person name="Andrzejewski T.M."/>
            <person name="Davidsen T.M."/>
            <person name="Wayne K.J."/>
            <person name="Tettelin H."/>
            <person name="Glass J.I."/>
            <person name="Rusch D."/>
            <person name="Podicherti R."/>
            <person name="Tsui H.-C.T."/>
            <person name="Winkler M.E."/>
        </authorList>
    </citation>
    <scope>NUCLEOTIDE SEQUENCE</scope>
</reference>
<evidence type="ECO:0000256" key="2">
    <source>
        <dbReference type="ARBA" id="ARBA00022692"/>
    </source>
</evidence>
<dbReference type="PROSITE" id="PS50850">
    <property type="entry name" value="MFS"/>
    <property type="match status" value="1"/>
</dbReference>
<protein>
    <recommendedName>
        <fullName evidence="6">Major facilitator superfamily (MFS) profile domain-containing protein</fullName>
    </recommendedName>
</protein>
<feature type="transmembrane region" description="Helical" evidence="5">
    <location>
        <begin position="173"/>
        <end position="196"/>
    </location>
</feature>
<feature type="transmembrane region" description="Helical" evidence="5">
    <location>
        <begin position="259"/>
        <end position="281"/>
    </location>
</feature>
<dbReference type="Pfam" id="PF07690">
    <property type="entry name" value="MFS_1"/>
    <property type="match status" value="2"/>
</dbReference>
<feature type="transmembrane region" description="Helical" evidence="5">
    <location>
        <begin position="143"/>
        <end position="161"/>
    </location>
</feature>
<keyword evidence="2 5" id="KW-0812">Transmembrane</keyword>
<accession>A0A381Q2I4</accession>
<dbReference type="EMBL" id="UINC01001150">
    <property type="protein sequence ID" value="SUZ72327.1"/>
    <property type="molecule type" value="Genomic_DNA"/>
</dbReference>
<feature type="transmembrane region" description="Helical" evidence="5">
    <location>
        <begin position="202"/>
        <end position="222"/>
    </location>
</feature>
<name>A0A381Q2I4_9ZZZZ</name>
<evidence type="ECO:0000313" key="7">
    <source>
        <dbReference type="EMBL" id="SUZ72327.1"/>
    </source>
</evidence>
<dbReference type="AlphaFoldDB" id="A0A381Q2I4"/>
<dbReference type="InterPro" id="IPR005829">
    <property type="entry name" value="Sugar_transporter_CS"/>
</dbReference>
<sequence length="499" mass="52846">VRRQIPVVLSTVPRITDTDGSSNVADSTEFSLTRHSPEAVSPRAWRALFVASVATVLVGFNSTATNIALDDIRAGFIGATAADVGWGVAGFFIATAAFLPLAGRLADRIGRKRIFQLGLLLFAVSAVFSAAAPTVLLLNLSRVLQAIAGAAILPASLALVLPLFPESRRTTAVGLWSAAGPLGAGVAPGVAALILQGSGWRVVYLVSAPIALLMFLGGQRVLKELPTPPKQQRLDLVGAAAGTIAVAAVVTSIMQGRVWGYTSLLTAVVAAIGVISLVLFVRNSYRHPEPLLNLHLLRRRGVMVANLANFLIGITSQSLWIVWPLFLKNVWNFTTLQVGMGVTLGPIVAGTSTLTFSRLADRIGSVGLCRLGACFQMFAVGWHFTQLGASVNFWSDFAPGIIMYGLGWGMSIPLLNGIALEWVEEKFYGETNGLFSTVRYTAAAVGTAALFAILTVTSGLEALPYYDRIFGFFLAASTLGALAMWVPIGKTPNTRQVGH</sequence>
<dbReference type="CDD" id="cd17321">
    <property type="entry name" value="MFS_MMR_MDR_like"/>
    <property type="match status" value="1"/>
</dbReference>
<evidence type="ECO:0000256" key="3">
    <source>
        <dbReference type="ARBA" id="ARBA00022989"/>
    </source>
</evidence>
<dbReference type="InterPro" id="IPR020846">
    <property type="entry name" value="MFS_dom"/>
</dbReference>
<keyword evidence="4 5" id="KW-0472">Membrane</keyword>
<keyword evidence="3 5" id="KW-1133">Transmembrane helix</keyword>